<evidence type="ECO:0000256" key="9">
    <source>
        <dbReference type="ARBA" id="ARBA00023136"/>
    </source>
</evidence>
<keyword evidence="7 11" id="KW-0067">ATP-binding</keyword>
<dbReference type="GO" id="GO:0005886">
    <property type="term" value="C:plasma membrane"/>
    <property type="evidence" value="ECO:0007669"/>
    <property type="project" value="UniProtKB-SubCell"/>
</dbReference>
<comment type="subcellular location">
    <subcellularLocation>
        <location evidence="1">Cell membrane</location>
        <topology evidence="1">Peripheral membrane protein</topology>
    </subcellularLocation>
</comment>
<dbReference type="PANTHER" id="PTHR43790:SF4">
    <property type="entry name" value="GUANOSINE IMPORT ATP-BINDING PROTEIN NUPO"/>
    <property type="match status" value="1"/>
</dbReference>
<keyword evidence="9" id="KW-0472">Membrane</keyword>
<organism evidence="11 12">
    <name type="scientific">Desulfomicrobium apsheronum</name>
    <dbReference type="NCBI Taxonomy" id="52560"/>
    <lineage>
        <taxon>Bacteria</taxon>
        <taxon>Pseudomonadati</taxon>
        <taxon>Thermodesulfobacteriota</taxon>
        <taxon>Desulfovibrionia</taxon>
        <taxon>Desulfovibrionales</taxon>
        <taxon>Desulfomicrobiaceae</taxon>
        <taxon>Desulfomicrobium</taxon>
    </lineage>
</organism>
<dbReference type="SUPFAM" id="SSF52540">
    <property type="entry name" value="P-loop containing nucleoside triphosphate hydrolases"/>
    <property type="match status" value="2"/>
</dbReference>
<accession>A0A1I3RG82</accession>
<dbReference type="PROSITE" id="PS00211">
    <property type="entry name" value="ABC_TRANSPORTER_1"/>
    <property type="match status" value="2"/>
</dbReference>
<evidence type="ECO:0000259" key="10">
    <source>
        <dbReference type="PROSITE" id="PS50893"/>
    </source>
</evidence>
<dbReference type="Gene3D" id="3.40.50.300">
    <property type="entry name" value="P-loop containing nucleotide triphosphate hydrolases"/>
    <property type="match status" value="2"/>
</dbReference>
<keyword evidence="8" id="KW-1278">Translocase</keyword>
<protein>
    <submittedName>
        <fullName evidence="11">Nucleoside ABC transporter ATP-binding protein</fullName>
    </submittedName>
</protein>
<dbReference type="CDD" id="cd03215">
    <property type="entry name" value="ABC_Carb_Monos_II"/>
    <property type="match status" value="1"/>
</dbReference>
<keyword evidence="5" id="KW-0677">Repeat</keyword>
<evidence type="ECO:0000256" key="3">
    <source>
        <dbReference type="ARBA" id="ARBA00022475"/>
    </source>
</evidence>
<dbReference type="GO" id="GO:0005524">
    <property type="term" value="F:ATP binding"/>
    <property type="evidence" value="ECO:0007669"/>
    <property type="project" value="UniProtKB-KW"/>
</dbReference>
<dbReference type="CDD" id="cd03216">
    <property type="entry name" value="ABC_Carb_Monos_I"/>
    <property type="match status" value="1"/>
</dbReference>
<evidence type="ECO:0000256" key="1">
    <source>
        <dbReference type="ARBA" id="ARBA00004202"/>
    </source>
</evidence>
<keyword evidence="2" id="KW-0813">Transport</keyword>
<proteinExistence type="predicted"/>
<feature type="domain" description="ABC transporter" evidence="10">
    <location>
        <begin position="258"/>
        <end position="502"/>
    </location>
</feature>
<dbReference type="PANTHER" id="PTHR43790">
    <property type="entry name" value="CARBOHYDRATE TRANSPORT ATP-BINDING PROTEIN MG119-RELATED"/>
    <property type="match status" value="1"/>
</dbReference>
<feature type="domain" description="ABC transporter" evidence="10">
    <location>
        <begin position="7"/>
        <end position="242"/>
    </location>
</feature>
<gene>
    <name evidence="11" type="ORF">SAMN04488082_103169</name>
</gene>
<keyword evidence="12" id="KW-1185">Reference proteome</keyword>
<evidence type="ECO:0000256" key="6">
    <source>
        <dbReference type="ARBA" id="ARBA00022741"/>
    </source>
</evidence>
<evidence type="ECO:0000256" key="8">
    <source>
        <dbReference type="ARBA" id="ARBA00022967"/>
    </source>
</evidence>
<evidence type="ECO:0000313" key="11">
    <source>
        <dbReference type="EMBL" id="SFJ45593.1"/>
    </source>
</evidence>
<evidence type="ECO:0000256" key="5">
    <source>
        <dbReference type="ARBA" id="ARBA00022737"/>
    </source>
</evidence>
<dbReference type="EMBL" id="FORX01000003">
    <property type="protein sequence ID" value="SFJ45593.1"/>
    <property type="molecule type" value="Genomic_DNA"/>
</dbReference>
<evidence type="ECO:0000256" key="2">
    <source>
        <dbReference type="ARBA" id="ARBA00022448"/>
    </source>
</evidence>
<dbReference type="InterPro" id="IPR003593">
    <property type="entry name" value="AAA+_ATPase"/>
</dbReference>
<reference evidence="12" key="1">
    <citation type="submission" date="2016-10" db="EMBL/GenBank/DDBJ databases">
        <authorList>
            <person name="Varghese N."/>
            <person name="Submissions S."/>
        </authorList>
    </citation>
    <scope>NUCLEOTIDE SEQUENCE [LARGE SCALE GENOMIC DNA]</scope>
    <source>
        <strain evidence="12">DSM 5918</strain>
    </source>
</reference>
<keyword evidence="4" id="KW-0762">Sugar transport</keyword>
<evidence type="ECO:0000256" key="7">
    <source>
        <dbReference type="ARBA" id="ARBA00022840"/>
    </source>
</evidence>
<dbReference type="InterPro" id="IPR050107">
    <property type="entry name" value="ABC_carbohydrate_import_ATPase"/>
</dbReference>
<dbReference type="RefSeq" id="WP_092373019.1">
    <property type="nucleotide sequence ID" value="NZ_FORX01000003.1"/>
</dbReference>
<dbReference type="InterPro" id="IPR017871">
    <property type="entry name" value="ABC_transporter-like_CS"/>
</dbReference>
<dbReference type="InterPro" id="IPR027417">
    <property type="entry name" value="P-loop_NTPase"/>
</dbReference>
<evidence type="ECO:0000313" key="12">
    <source>
        <dbReference type="Proteomes" id="UP000198635"/>
    </source>
</evidence>
<dbReference type="GO" id="GO:0016887">
    <property type="term" value="F:ATP hydrolysis activity"/>
    <property type="evidence" value="ECO:0007669"/>
    <property type="project" value="InterPro"/>
</dbReference>
<dbReference type="InterPro" id="IPR003439">
    <property type="entry name" value="ABC_transporter-like_ATP-bd"/>
</dbReference>
<dbReference type="SMART" id="SM00382">
    <property type="entry name" value="AAA"/>
    <property type="match status" value="1"/>
</dbReference>
<evidence type="ECO:0000256" key="4">
    <source>
        <dbReference type="ARBA" id="ARBA00022597"/>
    </source>
</evidence>
<name>A0A1I3RG82_9BACT</name>
<keyword evidence="3" id="KW-1003">Cell membrane</keyword>
<dbReference type="Proteomes" id="UP000198635">
    <property type="component" value="Unassembled WGS sequence"/>
</dbReference>
<dbReference type="Pfam" id="PF00005">
    <property type="entry name" value="ABC_tran"/>
    <property type="match status" value="2"/>
</dbReference>
<dbReference type="OrthoDB" id="9809450at2"/>
<sequence length="509" mass="54287">MSTTPLLKLSGITKNFGALKANDDISLTLAQGEMLALLGENGAGKTTLMSILFGHYVADAGSVEVQGKPLPPGSPRAALEAGVGMVHQHFTLAGNMTVLENIMLGTESLWGLRRGSARALAKLRSLMDRFRLHVDPHAKVRGLSVGERQRVEILKVMYRDARILILDEPTAVLTPQESDHLFATLRSLVEQGLSVIFITHKLREVMAASDRCVVLRHGRVVLETATGQTSAEELAKAMVGANIPKATRGKLTPGEEVLFLDHVRAAAPDRGPGLCELCLSVKAHEVLGIAGVSGNGQALLADLLSGLVAPSGGSVVLRGQTVSRPSPAAMIRAGVGRVPDDRTGTGLVADMTVMENLSTEIYRLPGFSRRGMLNFKALSSRAAQLMEVFDIRCAGKDAPVRKLSGGNMQKLILARVLSQGPHLILANQPTWGLDVGATAAVHQHLLDAARRGAGVVLISEDLDELFQLSDRIQVMYQGRLSAPENTATVDRARIGLMMSGQTFENRGAA</sequence>
<keyword evidence="6" id="KW-0547">Nucleotide-binding</keyword>
<dbReference type="PROSITE" id="PS50893">
    <property type="entry name" value="ABC_TRANSPORTER_2"/>
    <property type="match status" value="2"/>
</dbReference>
<dbReference type="FunFam" id="3.40.50.300:FF:000127">
    <property type="entry name" value="Ribose import ATP-binding protein RbsA"/>
    <property type="match status" value="1"/>
</dbReference>
<dbReference type="STRING" id="52560.SAMN04488082_103169"/>
<dbReference type="AlphaFoldDB" id="A0A1I3RG82"/>